<dbReference type="GO" id="GO:0009927">
    <property type="term" value="F:histidine phosphotransfer kinase activity"/>
    <property type="evidence" value="ECO:0007669"/>
    <property type="project" value="UniProtKB-UniRule"/>
</dbReference>
<dbReference type="Gene3D" id="1.20.120.160">
    <property type="entry name" value="HPT domain"/>
    <property type="match status" value="1"/>
</dbReference>
<dbReference type="GO" id="GO:0043424">
    <property type="term" value="F:protein histidine kinase binding"/>
    <property type="evidence" value="ECO:0007669"/>
    <property type="project" value="UniProtKB-UniRule"/>
</dbReference>
<gene>
    <name evidence="6" type="ORF">Nepgr_001315</name>
</gene>
<evidence type="ECO:0000256" key="4">
    <source>
        <dbReference type="RuleBase" id="RU369004"/>
    </source>
</evidence>
<evidence type="ECO:0000256" key="3">
    <source>
        <dbReference type="PROSITE-ProRule" id="PRU00110"/>
    </source>
</evidence>
<comment type="subcellular location">
    <subcellularLocation>
        <location evidence="4">Cytoplasm</location>
        <location evidence="4">Cytosol</location>
    </subcellularLocation>
    <subcellularLocation>
        <location evidence="4">Nucleus</location>
    </subcellularLocation>
</comment>
<dbReference type="InterPro" id="IPR045871">
    <property type="entry name" value="AHP1-5/YPD1"/>
</dbReference>
<evidence type="ECO:0000313" key="6">
    <source>
        <dbReference type="EMBL" id="GMG99475.1"/>
    </source>
</evidence>
<dbReference type="SUPFAM" id="SSF47226">
    <property type="entry name" value="Histidine-containing phosphotransfer domain, HPT domain"/>
    <property type="match status" value="1"/>
</dbReference>
<reference evidence="6" key="1">
    <citation type="submission" date="2023-05" db="EMBL/GenBank/DDBJ databases">
        <title>Nepenthes gracilis genome sequencing.</title>
        <authorList>
            <person name="Fukushima K."/>
        </authorList>
    </citation>
    <scope>NUCLEOTIDE SEQUENCE</scope>
    <source>
        <strain evidence="6">SING2019-196</strain>
    </source>
</reference>
<keyword evidence="1 4" id="KW-0932">Cytokinin signaling pathway</keyword>
<sequence>MAPKEALIERMQVIISELEEEGSLDENFRVAEDLKDVTGPYFFANLVPTFLTDTRITLRDLTRLLEEPSVDFGAVVQLAIKLRGATASIGTCSMARSCGNLRRAADNQTQERCMQALNEIKLEFSRIYDRLDEIVQIERRIVALGGI</sequence>
<dbReference type="AlphaFoldDB" id="A0AAD3P4L5"/>
<accession>A0AAD3P4L5</accession>
<keyword evidence="2 4" id="KW-0902">Two-component regulatory system</keyword>
<name>A0AAD3P4L5_NEPGR</name>
<dbReference type="PANTHER" id="PTHR28242:SF63">
    <property type="entry name" value="HISTIDINE-CONTAINING PHOSPHOTRANSFER PROTEIN"/>
    <property type="match status" value="1"/>
</dbReference>
<comment type="caution">
    <text evidence="3">Lacks conserved residue(s) required for the propagation of feature annotation.</text>
</comment>
<keyword evidence="7" id="KW-1185">Reference proteome</keyword>
<dbReference type="PROSITE" id="PS50894">
    <property type="entry name" value="HPT"/>
    <property type="match status" value="1"/>
</dbReference>
<dbReference type="PANTHER" id="PTHR28242">
    <property type="entry name" value="PHOSPHORELAY INTERMEDIATE PROTEIN YPD1"/>
    <property type="match status" value="1"/>
</dbReference>
<evidence type="ECO:0000256" key="2">
    <source>
        <dbReference type="ARBA" id="ARBA00023012"/>
    </source>
</evidence>
<evidence type="ECO:0000259" key="5">
    <source>
        <dbReference type="PROSITE" id="PS50894"/>
    </source>
</evidence>
<dbReference type="GO" id="GO:0009736">
    <property type="term" value="P:cytokinin-activated signaling pathway"/>
    <property type="evidence" value="ECO:0007669"/>
    <property type="project" value="UniProtKB-KW"/>
</dbReference>
<evidence type="ECO:0000313" key="7">
    <source>
        <dbReference type="Proteomes" id="UP001279734"/>
    </source>
</evidence>
<dbReference type="InterPro" id="IPR036641">
    <property type="entry name" value="HPT_dom_sf"/>
</dbReference>
<evidence type="ECO:0000256" key="1">
    <source>
        <dbReference type="ARBA" id="ARBA00022864"/>
    </source>
</evidence>
<dbReference type="GO" id="GO:0000160">
    <property type="term" value="P:phosphorelay signal transduction system"/>
    <property type="evidence" value="ECO:0007669"/>
    <property type="project" value="UniProtKB-UniRule"/>
</dbReference>
<comment type="caution">
    <text evidence="6">The sequence shown here is derived from an EMBL/GenBank/DDBJ whole genome shotgun (WGS) entry which is preliminary data.</text>
</comment>
<dbReference type="GO" id="GO:0005634">
    <property type="term" value="C:nucleus"/>
    <property type="evidence" value="ECO:0007669"/>
    <property type="project" value="UniProtKB-SubCell"/>
</dbReference>
<organism evidence="6 7">
    <name type="scientific">Nepenthes gracilis</name>
    <name type="common">Slender pitcher plant</name>
    <dbReference type="NCBI Taxonomy" id="150966"/>
    <lineage>
        <taxon>Eukaryota</taxon>
        <taxon>Viridiplantae</taxon>
        <taxon>Streptophyta</taxon>
        <taxon>Embryophyta</taxon>
        <taxon>Tracheophyta</taxon>
        <taxon>Spermatophyta</taxon>
        <taxon>Magnoliopsida</taxon>
        <taxon>eudicotyledons</taxon>
        <taxon>Gunneridae</taxon>
        <taxon>Pentapetalae</taxon>
        <taxon>Caryophyllales</taxon>
        <taxon>Nepenthaceae</taxon>
        <taxon>Nepenthes</taxon>
    </lineage>
</organism>
<comment type="domain">
    <text evidence="4">Histidine-containing phosphotransfer domain (HPt) contains an active histidine that mediates the phosphotransfer.</text>
</comment>
<dbReference type="EMBL" id="BSYO01000001">
    <property type="protein sequence ID" value="GMG99475.1"/>
    <property type="molecule type" value="Genomic_DNA"/>
</dbReference>
<comment type="function">
    <text evidence="4">Functions as a two-component phosphorelay mediators between cytokinin sensor histidine kinases and response regulators (B-type ARRs). Plays an important role in propagating cytokinin signal transduction.</text>
</comment>
<proteinExistence type="predicted"/>
<dbReference type="InterPro" id="IPR008207">
    <property type="entry name" value="Sig_transdc_His_kin_Hpt_dom"/>
</dbReference>
<protein>
    <recommendedName>
        <fullName evidence="4">Histidine-containing phosphotransfer protein</fullName>
    </recommendedName>
</protein>
<feature type="domain" description="HPt" evidence="5">
    <location>
        <begin position="39"/>
        <end position="134"/>
    </location>
</feature>
<dbReference type="GO" id="GO:0005829">
    <property type="term" value="C:cytosol"/>
    <property type="evidence" value="ECO:0007669"/>
    <property type="project" value="UniProtKB-SubCell"/>
</dbReference>
<dbReference type="Proteomes" id="UP001279734">
    <property type="component" value="Unassembled WGS sequence"/>
</dbReference>